<protein>
    <submittedName>
        <fullName evidence="2">Aspartate/glutamate racemase family protein</fullName>
    </submittedName>
</protein>
<keyword evidence="3" id="KW-1185">Reference proteome</keyword>
<gene>
    <name evidence="2" type="ORF">GCM10010423_30720</name>
</gene>
<dbReference type="EMBL" id="BAAATM010000009">
    <property type="protein sequence ID" value="GAA2532876.1"/>
    <property type="molecule type" value="Genomic_DNA"/>
</dbReference>
<comment type="caution">
    <text evidence="2">The sequence shown here is derived from an EMBL/GenBank/DDBJ whole genome shotgun (WGS) entry which is preliminary data.</text>
</comment>
<accession>A0ABN3NRM4</accession>
<dbReference type="InterPro" id="IPR015942">
    <property type="entry name" value="Asp/Glu/hydantoin_racemase"/>
</dbReference>
<dbReference type="RefSeq" id="WP_344537061.1">
    <property type="nucleotide sequence ID" value="NZ_BAAATM010000009.1"/>
</dbReference>
<reference evidence="2 3" key="1">
    <citation type="journal article" date="2019" name="Int. J. Syst. Evol. Microbiol.">
        <title>The Global Catalogue of Microorganisms (GCM) 10K type strain sequencing project: providing services to taxonomists for standard genome sequencing and annotation.</title>
        <authorList>
            <consortium name="The Broad Institute Genomics Platform"/>
            <consortium name="The Broad Institute Genome Sequencing Center for Infectious Disease"/>
            <person name="Wu L."/>
            <person name="Ma J."/>
        </authorList>
    </citation>
    <scope>NUCLEOTIDE SEQUENCE [LARGE SCALE GENOMIC DNA]</scope>
    <source>
        <strain evidence="2 3">JCM 6924</strain>
    </source>
</reference>
<evidence type="ECO:0000256" key="1">
    <source>
        <dbReference type="ARBA" id="ARBA00038414"/>
    </source>
</evidence>
<proteinExistence type="inferred from homology"/>
<dbReference type="Proteomes" id="UP001501095">
    <property type="component" value="Unassembled WGS sequence"/>
</dbReference>
<dbReference type="InterPro" id="IPR053714">
    <property type="entry name" value="Iso_Racemase_Enz_sf"/>
</dbReference>
<organism evidence="2 3">
    <name type="scientific">Streptomyces levis</name>
    <dbReference type="NCBI Taxonomy" id="285566"/>
    <lineage>
        <taxon>Bacteria</taxon>
        <taxon>Bacillati</taxon>
        <taxon>Actinomycetota</taxon>
        <taxon>Actinomycetes</taxon>
        <taxon>Kitasatosporales</taxon>
        <taxon>Streptomycetaceae</taxon>
        <taxon>Streptomyces</taxon>
    </lineage>
</organism>
<comment type="similarity">
    <text evidence="1">Belongs to the HyuE racemase family.</text>
</comment>
<dbReference type="Gene3D" id="3.40.50.12500">
    <property type="match status" value="1"/>
</dbReference>
<evidence type="ECO:0000313" key="2">
    <source>
        <dbReference type="EMBL" id="GAA2532876.1"/>
    </source>
</evidence>
<name>A0ABN3NRM4_9ACTN</name>
<dbReference type="Pfam" id="PF01177">
    <property type="entry name" value="Asp_Glu_race"/>
    <property type="match status" value="1"/>
</dbReference>
<evidence type="ECO:0000313" key="3">
    <source>
        <dbReference type="Proteomes" id="UP001501095"/>
    </source>
</evidence>
<sequence length="224" mass="22924">MSTAPKIALISAVPAAIPAASDALRDALPDAVVWNILDDRLLTDADSRGGLDSELRRRMQRLITHALTEDVDAVLLTCSLYGPVAQQTHADVPVMAPDEAAFADIAAAGYASVLVLASVDTARDDSVERLRTALRDAGADSRVVGLSVPAAMAATKAGDHDALVATLAEACVNLPDDVEAVFLAQYSLAPAGAALHEALGVPVVSGPKSAAAALLRLASEGSAR</sequence>